<dbReference type="OMA" id="CGIRKIW"/>
<evidence type="ECO:0000313" key="2">
    <source>
        <dbReference type="EMBL" id="EEP82728.1"/>
    </source>
</evidence>
<organism evidence="2 3">
    <name type="scientific">Uncinocarpus reesii (strain UAMH 1704)</name>
    <dbReference type="NCBI Taxonomy" id="336963"/>
    <lineage>
        <taxon>Eukaryota</taxon>
        <taxon>Fungi</taxon>
        <taxon>Dikarya</taxon>
        <taxon>Ascomycota</taxon>
        <taxon>Pezizomycotina</taxon>
        <taxon>Eurotiomycetes</taxon>
        <taxon>Eurotiomycetidae</taxon>
        <taxon>Onygenales</taxon>
        <taxon>Onygenaceae</taxon>
        <taxon>Uncinocarpus</taxon>
    </lineage>
</organism>
<dbReference type="RefSeq" id="XP_002582820.1">
    <property type="nucleotide sequence ID" value="XM_002582774.1"/>
</dbReference>
<dbReference type="KEGG" id="ure:UREG_07593"/>
<reference evidence="3" key="1">
    <citation type="journal article" date="2009" name="Genome Res.">
        <title>Comparative genomic analyses of the human fungal pathogens Coccidioides and their relatives.</title>
        <authorList>
            <person name="Sharpton T.J."/>
            <person name="Stajich J.E."/>
            <person name="Rounsley S.D."/>
            <person name="Gardner M.J."/>
            <person name="Wortman J.R."/>
            <person name="Jordar V.S."/>
            <person name="Maiti R."/>
            <person name="Kodira C.D."/>
            <person name="Neafsey D.E."/>
            <person name="Zeng Q."/>
            <person name="Hung C.-Y."/>
            <person name="McMahan C."/>
            <person name="Muszewska A."/>
            <person name="Grynberg M."/>
            <person name="Mandel M.A."/>
            <person name="Kellner E.M."/>
            <person name="Barker B.M."/>
            <person name="Galgiani J.N."/>
            <person name="Orbach M.J."/>
            <person name="Kirkland T.N."/>
            <person name="Cole G.T."/>
            <person name="Henn M.R."/>
            <person name="Birren B.W."/>
            <person name="Taylor J.W."/>
        </authorList>
    </citation>
    <scope>NUCLEOTIDE SEQUENCE [LARGE SCALE GENOMIC DNA]</scope>
    <source>
        <strain evidence="3">UAMH 1704</strain>
    </source>
</reference>
<dbReference type="EMBL" id="CH476619">
    <property type="protein sequence ID" value="EEP82728.1"/>
    <property type="molecule type" value="Genomic_DNA"/>
</dbReference>
<evidence type="ECO:0008006" key="4">
    <source>
        <dbReference type="Google" id="ProtNLM"/>
    </source>
</evidence>
<proteinExistence type="predicted"/>
<dbReference type="GeneID" id="8437846"/>
<accession>C4JZJ2</accession>
<sequence>MPVSQLDPDEVSSFSVASDDTLEQALRDAVVEMYSSGRFDDLTVKRVRGAAERALNLYEGFFRRDQGWKPKSDEIIKDEVKLQEELHKGEDGGPAPIETTNPISPLSPKKSQSPLVQTSIPVKRAATGSSQAAKRRKKTPALGNDGDGYSLLSKAKTPPESEEEPAVQPSDSETPRKVTGRKPKRGGQPGNKDDSETKGSETEVSGAIEKVPKRSRGIRKAPAKKRQTAIPDSDSETQVEGPEKGSQPQKKDVDEQEGSESEMSVLVDEAPKPKRKTGKAPTKKGKTAKPNASKSVDADEADIKELQRWLGKCGIRKRWARELEGFETAKAKISHLKQMLKDVGMTGRYSDGKAKAIKEKRELQEDLEEVIEGAMRWGKTESDGKKAAYSTRRHGSL</sequence>
<dbReference type="PANTHER" id="PTHR15410:SF2">
    <property type="entry name" value="HIRA-INTERACTING PROTEIN 3"/>
    <property type="match status" value="1"/>
</dbReference>
<feature type="region of interest" description="Disordered" evidence="1">
    <location>
        <begin position="83"/>
        <end position="299"/>
    </location>
</feature>
<feature type="compositionally biased region" description="Basic residues" evidence="1">
    <location>
        <begin position="273"/>
        <end position="287"/>
    </location>
</feature>
<gene>
    <name evidence="2" type="ORF">UREG_07593</name>
</gene>
<feature type="compositionally biased region" description="Basic and acidic residues" evidence="1">
    <location>
        <begin position="191"/>
        <end position="201"/>
    </location>
</feature>
<evidence type="ECO:0000256" key="1">
    <source>
        <dbReference type="SAM" id="MobiDB-lite"/>
    </source>
</evidence>
<dbReference type="InterPro" id="IPR037647">
    <property type="entry name" value="HIRIP3"/>
</dbReference>
<protein>
    <recommendedName>
        <fullName evidence="4">Transcriptional regulator</fullName>
    </recommendedName>
</protein>
<dbReference type="eggNOG" id="ENOG502S0AG">
    <property type="taxonomic scope" value="Eukaryota"/>
</dbReference>
<name>C4JZJ2_UNCRE</name>
<dbReference type="AlphaFoldDB" id="C4JZJ2"/>
<feature type="compositionally biased region" description="Low complexity" evidence="1">
    <location>
        <begin position="102"/>
        <end position="115"/>
    </location>
</feature>
<dbReference type="VEuPathDB" id="FungiDB:UREG_07593"/>
<keyword evidence="3" id="KW-1185">Reference proteome</keyword>
<dbReference type="InParanoid" id="C4JZJ2"/>
<dbReference type="PANTHER" id="PTHR15410">
    <property type="entry name" value="HIRA-INTERACTING PROTEIN 3"/>
    <property type="match status" value="1"/>
</dbReference>
<dbReference type="OrthoDB" id="552755at2759"/>
<dbReference type="GO" id="GO:0005634">
    <property type="term" value="C:nucleus"/>
    <property type="evidence" value="ECO:0007669"/>
    <property type="project" value="TreeGrafter"/>
</dbReference>
<dbReference type="Proteomes" id="UP000002058">
    <property type="component" value="Unassembled WGS sequence"/>
</dbReference>
<dbReference type="HOGENOM" id="CLU_033002_1_0_1"/>
<evidence type="ECO:0000313" key="3">
    <source>
        <dbReference type="Proteomes" id="UP000002058"/>
    </source>
</evidence>
<dbReference type="STRING" id="336963.C4JZJ2"/>
<feature type="compositionally biased region" description="Basic residues" evidence="1">
    <location>
        <begin position="213"/>
        <end position="227"/>
    </location>
</feature>